<evidence type="ECO:0000256" key="5">
    <source>
        <dbReference type="ARBA" id="ARBA00022622"/>
    </source>
</evidence>
<feature type="domain" description="CFEM" evidence="12">
    <location>
        <begin position="38"/>
        <end position="100"/>
    </location>
</feature>
<dbReference type="GO" id="GO:0005576">
    <property type="term" value="C:extracellular region"/>
    <property type="evidence" value="ECO:0007669"/>
    <property type="project" value="UniProtKB-SubCell"/>
</dbReference>
<feature type="transmembrane region" description="Helical" evidence="10">
    <location>
        <begin position="210"/>
        <end position="234"/>
    </location>
</feature>
<dbReference type="EMBL" id="MVGC01000246">
    <property type="protein sequence ID" value="RJE21182.1"/>
    <property type="molecule type" value="Genomic_DNA"/>
</dbReference>
<feature type="compositionally biased region" description="Low complexity" evidence="9">
    <location>
        <begin position="166"/>
        <end position="193"/>
    </location>
</feature>
<feature type="region of interest" description="Disordered" evidence="9">
    <location>
        <begin position="256"/>
        <end position="286"/>
    </location>
</feature>
<dbReference type="Proteomes" id="UP000266188">
    <property type="component" value="Unassembled WGS sequence"/>
</dbReference>
<evidence type="ECO:0000313" key="13">
    <source>
        <dbReference type="EMBL" id="RJE21182.1"/>
    </source>
</evidence>
<keyword evidence="5" id="KW-0336">GPI-anchor</keyword>
<keyword evidence="7" id="KW-1015">Disulfide bond</keyword>
<evidence type="ECO:0000256" key="10">
    <source>
        <dbReference type="SAM" id="Phobius"/>
    </source>
</evidence>
<feature type="compositionally biased region" description="Polar residues" evidence="9">
    <location>
        <begin position="150"/>
        <end position="164"/>
    </location>
</feature>
<evidence type="ECO:0000256" key="3">
    <source>
        <dbReference type="ARBA" id="ARBA00010031"/>
    </source>
</evidence>
<evidence type="ECO:0000259" key="12">
    <source>
        <dbReference type="Pfam" id="PF05730"/>
    </source>
</evidence>
<evidence type="ECO:0000256" key="6">
    <source>
        <dbReference type="ARBA" id="ARBA00022729"/>
    </source>
</evidence>
<dbReference type="OrthoDB" id="3946741at2759"/>
<keyword evidence="10" id="KW-0812">Transmembrane</keyword>
<evidence type="ECO:0000256" key="9">
    <source>
        <dbReference type="SAM" id="MobiDB-lite"/>
    </source>
</evidence>
<keyword evidence="5" id="KW-0325">Glycoprotein</keyword>
<evidence type="ECO:0000256" key="4">
    <source>
        <dbReference type="ARBA" id="ARBA00022525"/>
    </source>
</evidence>
<comment type="caution">
    <text evidence="13">The sequence shown here is derived from an EMBL/GenBank/DDBJ whole genome shotgun (WGS) entry which is preliminary data.</text>
</comment>
<keyword evidence="4" id="KW-0964">Secreted</keyword>
<feature type="region of interest" description="Disordered" evidence="9">
    <location>
        <begin position="309"/>
        <end position="380"/>
    </location>
</feature>
<reference evidence="14" key="1">
    <citation type="submission" date="2017-02" db="EMBL/GenBank/DDBJ databases">
        <authorList>
            <person name="Tafer H."/>
            <person name="Lopandic K."/>
        </authorList>
    </citation>
    <scope>NUCLEOTIDE SEQUENCE [LARGE SCALE GENOMIC DNA]</scope>
    <source>
        <strain evidence="14">CBS 366.77</strain>
    </source>
</reference>
<name>A0A3A2ZDG2_9EURO</name>
<accession>A0A3A2ZDG2</accession>
<evidence type="ECO:0000256" key="7">
    <source>
        <dbReference type="ARBA" id="ARBA00023157"/>
    </source>
</evidence>
<evidence type="ECO:0000313" key="14">
    <source>
        <dbReference type="Proteomes" id="UP000266188"/>
    </source>
</evidence>
<keyword evidence="10" id="KW-0472">Membrane</keyword>
<comment type="subcellular location">
    <subcellularLocation>
        <location evidence="1">Membrane</location>
        <topology evidence="1">Lipid-anchor</topology>
        <topology evidence="1">GPI-anchor</topology>
    </subcellularLocation>
    <subcellularLocation>
        <location evidence="2">Secreted</location>
    </subcellularLocation>
</comment>
<proteinExistence type="inferred from homology"/>
<keyword evidence="14" id="KW-1185">Reference proteome</keyword>
<feature type="compositionally biased region" description="Polar residues" evidence="9">
    <location>
        <begin position="362"/>
        <end position="373"/>
    </location>
</feature>
<organism evidence="13 14">
    <name type="scientific">Aspergillus sclerotialis</name>
    <dbReference type="NCBI Taxonomy" id="2070753"/>
    <lineage>
        <taxon>Eukaryota</taxon>
        <taxon>Fungi</taxon>
        <taxon>Dikarya</taxon>
        <taxon>Ascomycota</taxon>
        <taxon>Pezizomycotina</taxon>
        <taxon>Eurotiomycetes</taxon>
        <taxon>Eurotiomycetidae</taxon>
        <taxon>Eurotiales</taxon>
        <taxon>Aspergillaceae</taxon>
        <taxon>Aspergillus</taxon>
        <taxon>Aspergillus subgen. Polypaecilum</taxon>
    </lineage>
</organism>
<feature type="region of interest" description="Disordered" evidence="9">
    <location>
        <begin position="128"/>
        <end position="205"/>
    </location>
</feature>
<dbReference type="Pfam" id="PF05730">
    <property type="entry name" value="CFEM"/>
    <property type="match status" value="1"/>
</dbReference>
<dbReference type="AlphaFoldDB" id="A0A3A2ZDG2"/>
<evidence type="ECO:0000256" key="1">
    <source>
        <dbReference type="ARBA" id="ARBA00004589"/>
    </source>
</evidence>
<dbReference type="GO" id="GO:0098552">
    <property type="term" value="C:side of membrane"/>
    <property type="evidence" value="ECO:0007669"/>
    <property type="project" value="UniProtKB-KW"/>
</dbReference>
<protein>
    <recommendedName>
        <fullName evidence="12">CFEM domain-containing protein</fullName>
    </recommendedName>
</protein>
<feature type="chain" id="PRO_5017424731" description="CFEM domain-containing protein" evidence="11">
    <location>
        <begin position="28"/>
        <end position="682"/>
    </location>
</feature>
<comment type="similarity">
    <text evidence="3">Belongs to the RBT5 family.</text>
</comment>
<evidence type="ECO:0000256" key="11">
    <source>
        <dbReference type="SAM" id="SignalP"/>
    </source>
</evidence>
<gene>
    <name evidence="13" type="ORF">PHISCL_06486</name>
</gene>
<keyword evidence="8" id="KW-0449">Lipoprotein</keyword>
<sequence length="682" mass="74528">MLYSPVQCVFTAVFALALLLFAENSTAQDITPATRLYDVVPNCAYECIETFIQLDYPESVCSRRTDIDCLCRTNTTSGLTFGEGALSCIFSFCRQQVQSSLSVYGICDPVPGALPKTHATITATVPFVNPPTTTAQTGGPGDGPGLTSTSFSNYTRSHTTTKPVRTSAIIASSQSSATRSSHSVSSTSASTTAREPSHTPESAHSLNSGAVIGISVASGISFAFIVGVVVFFCFKRYKGKRQAKKDPDFFEIGGVMSEPPDFSLPSTRRPTPGPQPPFSSINRDQEGGRAITPYRTVGQNPAVVITKPDHDTAGYDSPGRIGLAVSSDSEFEDSSKSQASPRTLSDLLPDKPDLYPGPLRVSRQNNHRPSSGETLFEDDTIPLRQRSITGHSSSWTDWSGSTSKEYGNVPCNRMRMVGLPPNPRAPKQGFGGIPLNTRGPSQRSTPPYAIRGIQPGYGVTGSSSQTSLTSQMQLSDRENYTARYWQDSDNIEYGSDLNRPFSHNATLPQLPSSMASCPYPEKPGSHLEIPDINGNRQSSGWVRNSGVFRPLTPVTEIRTPANNAQERTNHDYFSSSPVRYPTVEHPTPHPVNEIVSRPRIVRQDDIKRVQIRKGKPQPKELQVPYSPEDYWLEHSRSQTPAGRYEMYSGRNPAVPNPMQRLPPLEHNLTPSRRGADLILRVD</sequence>
<evidence type="ECO:0000256" key="8">
    <source>
        <dbReference type="ARBA" id="ARBA00023288"/>
    </source>
</evidence>
<keyword evidence="10" id="KW-1133">Transmembrane helix</keyword>
<evidence type="ECO:0000256" key="2">
    <source>
        <dbReference type="ARBA" id="ARBA00004613"/>
    </source>
</evidence>
<dbReference type="STRING" id="2070753.A0A3A2ZDG2"/>
<dbReference type="InterPro" id="IPR008427">
    <property type="entry name" value="Extracellular_membr_CFEM_dom"/>
</dbReference>
<feature type="signal peptide" evidence="11">
    <location>
        <begin position="1"/>
        <end position="27"/>
    </location>
</feature>
<keyword evidence="6 11" id="KW-0732">Signal</keyword>